<reference evidence="9 10" key="1">
    <citation type="submission" date="2014-04" db="EMBL/GenBank/DDBJ databases">
        <authorList>
            <consortium name="DOE Joint Genome Institute"/>
            <person name="Kuo A."/>
            <person name="Zuccaro A."/>
            <person name="Kohler A."/>
            <person name="Nagy L.G."/>
            <person name="Floudas D."/>
            <person name="Copeland A."/>
            <person name="Barry K.W."/>
            <person name="Cichocki N."/>
            <person name="Veneault-Fourrey C."/>
            <person name="LaButti K."/>
            <person name="Lindquist E.A."/>
            <person name="Lipzen A."/>
            <person name="Lundell T."/>
            <person name="Morin E."/>
            <person name="Murat C."/>
            <person name="Sun H."/>
            <person name="Tunlid A."/>
            <person name="Henrissat B."/>
            <person name="Grigoriev I.V."/>
            <person name="Hibbett D.S."/>
            <person name="Martin F."/>
            <person name="Nordberg H.P."/>
            <person name="Cantor M.N."/>
            <person name="Hua S.X."/>
        </authorList>
    </citation>
    <scope>NUCLEOTIDE SEQUENCE [LARGE SCALE GENOMIC DNA]</scope>
    <source>
        <strain evidence="9 10">MAFF 305830</strain>
    </source>
</reference>
<comment type="subcellular location">
    <subcellularLocation>
        <location evidence="1">Membrane</location>
        <topology evidence="1">Single-pass membrane protein</topology>
    </subcellularLocation>
</comment>
<evidence type="ECO:0000256" key="4">
    <source>
        <dbReference type="ARBA" id="ARBA00022989"/>
    </source>
</evidence>
<evidence type="ECO:0000256" key="5">
    <source>
        <dbReference type="ARBA" id="ARBA00023136"/>
    </source>
</evidence>
<evidence type="ECO:0000256" key="7">
    <source>
        <dbReference type="SAM" id="SignalP"/>
    </source>
</evidence>
<dbReference type="Gene3D" id="3.20.20.80">
    <property type="entry name" value="Glycosidases"/>
    <property type="match status" value="1"/>
</dbReference>
<dbReference type="PANTHER" id="PTHR24269:SF16">
    <property type="entry name" value="PROTEIN SLG1"/>
    <property type="match status" value="1"/>
</dbReference>
<evidence type="ECO:0000256" key="1">
    <source>
        <dbReference type="ARBA" id="ARBA00004167"/>
    </source>
</evidence>
<keyword evidence="3 7" id="KW-0732">Signal</keyword>
<dbReference type="SMART" id="SM00321">
    <property type="entry name" value="WSC"/>
    <property type="match status" value="3"/>
</dbReference>
<protein>
    <submittedName>
        <fullName evidence="9">Glycoside hydrolase family 71 protein</fullName>
    </submittedName>
</protein>
<name>A0A0C3AUA3_SERVB</name>
<dbReference type="PANTHER" id="PTHR24269">
    <property type="entry name" value="KREMEN PROTEIN"/>
    <property type="match status" value="1"/>
</dbReference>
<keyword evidence="6" id="KW-0325">Glycoprotein</keyword>
<evidence type="ECO:0000256" key="2">
    <source>
        <dbReference type="ARBA" id="ARBA00022692"/>
    </source>
</evidence>
<dbReference type="InterPro" id="IPR051836">
    <property type="entry name" value="Kremen_rcpt"/>
</dbReference>
<feature type="domain" description="WSC" evidence="8">
    <location>
        <begin position="297"/>
        <end position="397"/>
    </location>
</feature>
<gene>
    <name evidence="9" type="ORF">M408DRAFT_9027</name>
</gene>
<evidence type="ECO:0000256" key="6">
    <source>
        <dbReference type="ARBA" id="ARBA00023180"/>
    </source>
</evidence>
<dbReference type="InterPro" id="IPR002889">
    <property type="entry name" value="WSC_carb-bd"/>
</dbReference>
<dbReference type="PROSITE" id="PS51212">
    <property type="entry name" value="WSC"/>
    <property type="match status" value="3"/>
</dbReference>
<reference evidence="10" key="2">
    <citation type="submission" date="2015-01" db="EMBL/GenBank/DDBJ databases">
        <title>Evolutionary Origins and Diversification of the Mycorrhizal Mutualists.</title>
        <authorList>
            <consortium name="DOE Joint Genome Institute"/>
            <consortium name="Mycorrhizal Genomics Consortium"/>
            <person name="Kohler A."/>
            <person name="Kuo A."/>
            <person name="Nagy L.G."/>
            <person name="Floudas D."/>
            <person name="Copeland A."/>
            <person name="Barry K.W."/>
            <person name="Cichocki N."/>
            <person name="Veneault-Fourrey C."/>
            <person name="LaButti K."/>
            <person name="Lindquist E.A."/>
            <person name="Lipzen A."/>
            <person name="Lundell T."/>
            <person name="Morin E."/>
            <person name="Murat C."/>
            <person name="Riley R."/>
            <person name="Ohm R."/>
            <person name="Sun H."/>
            <person name="Tunlid A."/>
            <person name="Henrissat B."/>
            <person name="Grigoriev I.V."/>
            <person name="Hibbett D.S."/>
            <person name="Martin F."/>
        </authorList>
    </citation>
    <scope>NUCLEOTIDE SEQUENCE [LARGE SCALE GENOMIC DNA]</scope>
    <source>
        <strain evidence="10">MAFF 305830</strain>
    </source>
</reference>
<evidence type="ECO:0000256" key="3">
    <source>
        <dbReference type="ARBA" id="ARBA00022729"/>
    </source>
</evidence>
<proteinExistence type="predicted"/>
<dbReference type="Pfam" id="PF01822">
    <property type="entry name" value="WSC"/>
    <property type="match status" value="3"/>
</dbReference>
<feature type="domain" description="WSC" evidence="8">
    <location>
        <begin position="185"/>
        <end position="284"/>
    </location>
</feature>
<feature type="domain" description="WSC" evidence="8">
    <location>
        <begin position="71"/>
        <end position="164"/>
    </location>
</feature>
<evidence type="ECO:0000313" key="10">
    <source>
        <dbReference type="Proteomes" id="UP000054097"/>
    </source>
</evidence>
<accession>A0A0C3AUA3</accession>
<keyword evidence="5" id="KW-0472">Membrane</keyword>
<feature type="signal peptide" evidence="7">
    <location>
        <begin position="1"/>
        <end position="19"/>
    </location>
</feature>
<evidence type="ECO:0000313" key="9">
    <source>
        <dbReference type="EMBL" id="KIM28125.1"/>
    </source>
</evidence>
<dbReference type="Pfam" id="PF03659">
    <property type="entry name" value="Glyco_hydro_71"/>
    <property type="match status" value="1"/>
</dbReference>
<dbReference type="HOGENOM" id="CLU_361307_0_0_1"/>
<dbReference type="GO" id="GO:0051118">
    <property type="term" value="F:glucan endo-1,3-alpha-glucosidase activity"/>
    <property type="evidence" value="ECO:0007669"/>
    <property type="project" value="InterPro"/>
</dbReference>
<dbReference type="OrthoDB" id="3257981at2759"/>
<evidence type="ECO:0000259" key="8">
    <source>
        <dbReference type="PROSITE" id="PS51212"/>
    </source>
</evidence>
<dbReference type="STRING" id="933852.A0A0C3AUA3"/>
<dbReference type="CDD" id="cd11577">
    <property type="entry name" value="GH71"/>
    <property type="match status" value="1"/>
</dbReference>
<dbReference type="EMBL" id="KN824295">
    <property type="protein sequence ID" value="KIM28125.1"/>
    <property type="molecule type" value="Genomic_DNA"/>
</dbReference>
<dbReference type="GO" id="GO:0005886">
    <property type="term" value="C:plasma membrane"/>
    <property type="evidence" value="ECO:0007669"/>
    <property type="project" value="TreeGrafter"/>
</dbReference>
<keyword evidence="9" id="KW-0378">Hydrolase</keyword>
<organism evidence="9 10">
    <name type="scientific">Serendipita vermifera MAFF 305830</name>
    <dbReference type="NCBI Taxonomy" id="933852"/>
    <lineage>
        <taxon>Eukaryota</taxon>
        <taxon>Fungi</taxon>
        <taxon>Dikarya</taxon>
        <taxon>Basidiomycota</taxon>
        <taxon>Agaricomycotina</taxon>
        <taxon>Agaricomycetes</taxon>
        <taxon>Sebacinales</taxon>
        <taxon>Serendipitaceae</taxon>
        <taxon>Serendipita</taxon>
    </lineage>
</organism>
<keyword evidence="10" id="KW-1185">Reference proteome</keyword>
<keyword evidence="2" id="KW-0812">Transmembrane</keyword>
<sequence>MKGTFTYATGLSLLLPALASHDIYRRSRAPHNRLDIPLQKRTIHEKPPLYPLNTLGTSHPSKRADPSLPEGWVAGGCIYDSEQRVMKEYAVKSAENTPAHCIATCSAHGFSYAGVEFSDECWCSNGFDGRGTIQAKSDECNMPCAGDPSLACGGGYRMLWFSKDPLALEHASSTSSNSITSPPDGWTYADCIRDRPEPNRVLPALFFQSATMTPAQCMDGCRDHGYDLAGVEYGTQCWCANDFNTSDGPVEKVDHDEADCGKPCPGDHTQRCGDEWVMQVYRFDSSTKALLPRADPAWVEGPCMVDQQSQRLLSNQQSLSSPFMTQNCLDACASRGFDIAGVYAGSDCWCGNNLNLNENEQPWKREVERDECSSACEGGDSQETCGQAGRTLLFSRNGALDSCSFGFTRKGSLDNAATFPLLALGQPEPDQGSLPSIHVVVPDPLNLNQQANTESIVDKMVIAHHMVGNTYPYTLQTWISDIKLAKSAGIDAFALNFGEGGQGSWQKARMADAFTAAQMVGGFGMIFSFDMTVLPCGSQDDASVIRNYIMTYGPTLGHLAISPASGSALRRIVVSTFAGEYCTFGTGSVRDGWLSIVKNPEVVSRLEAAGREIAFIPSWFARIEGRRGEFNGVVQGDFHWNGGWPAGNNDINWDTDAYHLQYNPGPLYMASVSPWFFTHYGANSFNKNWIYRGDDWLYASRWELLMEHRAAVDLVEIVTWNDYGESSYIGPIEGDQPNSQAWVNGYPHLGFLEMTSYYAQAYKTEAYPTISEDKVYIWSRPHPKYANAPADPVGRPNNADWTDDYVWALVMSSGKGQFTLRSGANSETFPLKAGVNKFKVSNSPGSIRGTIRRLGVDVVDVNPGSQFTYTLDPPSYNFNVFVANN</sequence>
<keyword evidence="4" id="KW-1133">Transmembrane helix</keyword>
<dbReference type="InterPro" id="IPR005197">
    <property type="entry name" value="Glyco_hydro_71"/>
</dbReference>
<feature type="chain" id="PRO_5002161360" evidence="7">
    <location>
        <begin position="20"/>
        <end position="885"/>
    </location>
</feature>
<dbReference type="Proteomes" id="UP000054097">
    <property type="component" value="Unassembled WGS sequence"/>
</dbReference>
<dbReference type="AlphaFoldDB" id="A0A0C3AUA3"/>